<feature type="compositionally biased region" description="Low complexity" evidence="1">
    <location>
        <begin position="1159"/>
        <end position="1176"/>
    </location>
</feature>
<keyword evidence="3" id="KW-1185">Reference proteome</keyword>
<feature type="region of interest" description="Disordered" evidence="1">
    <location>
        <begin position="472"/>
        <end position="522"/>
    </location>
</feature>
<feature type="region of interest" description="Disordered" evidence="1">
    <location>
        <begin position="796"/>
        <end position="881"/>
    </location>
</feature>
<feature type="compositionally biased region" description="Polar residues" evidence="1">
    <location>
        <begin position="633"/>
        <end position="656"/>
    </location>
</feature>
<evidence type="ECO:0000256" key="1">
    <source>
        <dbReference type="SAM" id="MobiDB-lite"/>
    </source>
</evidence>
<feature type="compositionally biased region" description="Polar residues" evidence="1">
    <location>
        <begin position="284"/>
        <end position="322"/>
    </location>
</feature>
<dbReference type="PANTHER" id="PTHR34798:SF2">
    <property type="entry name" value="PROTEIN TIME FOR COFFEE"/>
    <property type="match status" value="1"/>
</dbReference>
<feature type="compositionally biased region" description="Basic and acidic residues" evidence="1">
    <location>
        <begin position="1"/>
        <end position="18"/>
    </location>
</feature>
<feature type="compositionally biased region" description="Low complexity" evidence="1">
    <location>
        <begin position="1251"/>
        <end position="1270"/>
    </location>
</feature>
<dbReference type="GO" id="GO:0042752">
    <property type="term" value="P:regulation of circadian rhythm"/>
    <property type="evidence" value="ECO:0007669"/>
    <property type="project" value="InterPro"/>
</dbReference>
<feature type="compositionally biased region" description="Basic and acidic residues" evidence="1">
    <location>
        <begin position="52"/>
        <end position="83"/>
    </location>
</feature>
<feature type="compositionally biased region" description="Low complexity" evidence="1">
    <location>
        <begin position="799"/>
        <end position="809"/>
    </location>
</feature>
<feature type="compositionally biased region" description="Polar residues" evidence="1">
    <location>
        <begin position="1177"/>
        <end position="1197"/>
    </location>
</feature>
<evidence type="ECO:0000313" key="2">
    <source>
        <dbReference type="EMBL" id="EOA15900.1"/>
    </source>
</evidence>
<dbReference type="OrthoDB" id="784889at2759"/>
<feature type="compositionally biased region" description="Polar residues" evidence="1">
    <location>
        <begin position="1052"/>
        <end position="1064"/>
    </location>
</feature>
<feature type="compositionally biased region" description="Polar residues" evidence="1">
    <location>
        <begin position="870"/>
        <end position="881"/>
    </location>
</feature>
<feature type="compositionally biased region" description="Polar residues" evidence="1">
    <location>
        <begin position="1005"/>
        <end position="1014"/>
    </location>
</feature>
<organism evidence="2 3">
    <name type="scientific">Capsella rubella</name>
    <dbReference type="NCBI Taxonomy" id="81985"/>
    <lineage>
        <taxon>Eukaryota</taxon>
        <taxon>Viridiplantae</taxon>
        <taxon>Streptophyta</taxon>
        <taxon>Embryophyta</taxon>
        <taxon>Tracheophyta</taxon>
        <taxon>Spermatophyta</taxon>
        <taxon>Magnoliopsida</taxon>
        <taxon>eudicotyledons</taxon>
        <taxon>Gunneridae</taxon>
        <taxon>Pentapetalae</taxon>
        <taxon>rosids</taxon>
        <taxon>malvids</taxon>
        <taxon>Brassicales</taxon>
        <taxon>Brassicaceae</taxon>
        <taxon>Camelineae</taxon>
        <taxon>Capsella</taxon>
    </lineage>
</organism>
<feature type="compositionally biased region" description="Polar residues" evidence="1">
    <location>
        <begin position="1272"/>
        <end position="1297"/>
    </location>
</feature>
<feature type="compositionally biased region" description="Acidic residues" evidence="1">
    <location>
        <begin position="104"/>
        <end position="126"/>
    </location>
</feature>
<dbReference type="Proteomes" id="UP000029121">
    <property type="component" value="Unassembled WGS sequence"/>
</dbReference>
<feature type="compositionally biased region" description="Polar residues" evidence="1">
    <location>
        <begin position="1238"/>
        <end position="1250"/>
    </location>
</feature>
<reference evidence="3" key="1">
    <citation type="journal article" date="2013" name="Nat. Genet.">
        <title>The Capsella rubella genome and the genomic consequences of rapid mating system evolution.</title>
        <authorList>
            <person name="Slotte T."/>
            <person name="Hazzouri K.M."/>
            <person name="Agren J.A."/>
            <person name="Koenig D."/>
            <person name="Maumus F."/>
            <person name="Guo Y.L."/>
            <person name="Steige K."/>
            <person name="Platts A.E."/>
            <person name="Escobar J.S."/>
            <person name="Newman L.K."/>
            <person name="Wang W."/>
            <person name="Mandakova T."/>
            <person name="Vello E."/>
            <person name="Smith L.M."/>
            <person name="Henz S.R."/>
            <person name="Steffen J."/>
            <person name="Takuno S."/>
            <person name="Brandvain Y."/>
            <person name="Coop G."/>
            <person name="Andolfatto P."/>
            <person name="Hu T.T."/>
            <person name="Blanchette M."/>
            <person name="Clark R.M."/>
            <person name="Quesneville H."/>
            <person name="Nordborg M."/>
            <person name="Gaut B.S."/>
            <person name="Lysak M.A."/>
            <person name="Jenkins J."/>
            <person name="Grimwood J."/>
            <person name="Chapman J."/>
            <person name="Prochnik S."/>
            <person name="Shu S."/>
            <person name="Rokhsar D."/>
            <person name="Schmutz J."/>
            <person name="Weigel D."/>
            <person name="Wright S.I."/>
        </authorList>
    </citation>
    <scope>NUCLEOTIDE SEQUENCE [LARGE SCALE GENOMIC DNA]</scope>
    <source>
        <strain evidence="3">cv. Monte Gargano</strain>
    </source>
</reference>
<feature type="region of interest" description="Disordered" evidence="1">
    <location>
        <begin position="181"/>
        <end position="403"/>
    </location>
</feature>
<feature type="compositionally biased region" description="Polar residues" evidence="1">
    <location>
        <begin position="1206"/>
        <end position="1228"/>
    </location>
</feature>
<evidence type="ECO:0008006" key="4">
    <source>
        <dbReference type="Google" id="ProtNLM"/>
    </source>
</evidence>
<feature type="compositionally biased region" description="Polar residues" evidence="1">
    <location>
        <begin position="810"/>
        <end position="846"/>
    </location>
</feature>
<dbReference type="eggNOG" id="ENOG502QTJH">
    <property type="taxonomic scope" value="Eukaryota"/>
</dbReference>
<feature type="region of interest" description="Disordered" evidence="1">
    <location>
        <begin position="981"/>
        <end position="1014"/>
    </location>
</feature>
<feature type="compositionally biased region" description="Pro residues" evidence="1">
    <location>
        <begin position="243"/>
        <end position="253"/>
    </location>
</feature>
<dbReference type="GO" id="GO:0005634">
    <property type="term" value="C:nucleus"/>
    <property type="evidence" value="ECO:0007669"/>
    <property type="project" value="TreeGrafter"/>
</dbReference>
<dbReference type="STRING" id="81985.R0GUB2"/>
<feature type="region of interest" description="Disordered" evidence="1">
    <location>
        <begin position="1362"/>
        <end position="1421"/>
    </location>
</feature>
<accession>R0GUB2</accession>
<feature type="region of interest" description="Disordered" evidence="1">
    <location>
        <begin position="633"/>
        <end position="658"/>
    </location>
</feature>
<feature type="compositionally biased region" description="Polar residues" evidence="1">
    <location>
        <begin position="513"/>
        <end position="522"/>
    </location>
</feature>
<dbReference type="InterPro" id="IPR039317">
    <property type="entry name" value="TIC"/>
</dbReference>
<dbReference type="PANTHER" id="PTHR34798">
    <property type="entry name" value="PROTEIN TIME FOR COFFEE"/>
    <property type="match status" value="1"/>
</dbReference>
<evidence type="ECO:0000313" key="3">
    <source>
        <dbReference type="Proteomes" id="UP000029121"/>
    </source>
</evidence>
<feature type="compositionally biased region" description="Basic and acidic residues" evidence="1">
    <location>
        <begin position="332"/>
        <end position="359"/>
    </location>
</feature>
<feature type="region of interest" description="Disordered" evidence="1">
    <location>
        <begin position="1114"/>
        <end position="1303"/>
    </location>
</feature>
<sequence length="1421" mass="152285">MGSKSRDREMEKNREARRVPMAAAGNGFSRRRHRAGSFRDSPEEDVPVEYTETARLRDRGTSSKKDRDRERERERESQRDRLNSRSKRRRGERLVMMQGNIDDGGGEDEDDDTSEESVNDDEEYDDGGGATKMLPPNNHHQRKSFPQSKVFRSSPSPTPSSPIVTSWKAADEMIGVSVPRKARSACTKRSHESWTSGGGVFASGEKIHRQISSPASMLASPSPPAPLSPSSSNVLVRKKMTPGPKPKPLPPKSPVAVQDEIEIEIAEVLYGMMRQPQGPAKQETAGNDSGENSKPTGEVKSTSSPPIFNSQVATPLSANSNIAPKRKRPRLVKYDEDTNYKTKKSEDEVPLRSTGETKKLQPSTSLDLSSAAEKKENGISKEEKVSPEMESSSGIRSDGDVTITLRVNPSLPTSEMEKIELNLMAPPQRRESSPARDGDTECVVVTEAKPKVTIMESETKPLLDFGCKEDLTLNSQDRNPRSQAGGDEFHKSERNCQLKLDLSDPENKHHGQKQLSSSDRAAQANNLSLQMSIPSWPGGIPTMGYLGGPTHGVMPTDANSLLPSSTMQPPHMLFNQPRPKRCATHCYIARNIHYHQQFTKLNPFWPPTAGSLPLYGSKACNLSLMPSGELQGSVLSRSSNTVPEKSSLSAPNSSDTAQRKQILLQQALPAGASNNIMHGPTFIFPLSQQPHAAAAIAAASGRPPNAGNAVVSSGAVAASASMNGSPSTAPVGATAMSFSYPNIPTNETQYLAILQNNGYPFPVPAHVGTPAYRGVTGQPMPFFNGSFYSSQVVHTPLHQPQQQSGQGQQTHAPNNQNTNVSPGSSAAQKLLQNQQRRPPVNSQGFPTQKVHRQHPRDNTTQHSEPAGEANPSTTDSRASRSSVAYAQNFALPVQPTNMGLMGTAASGVGVLGSSNNHSERKPEQQVSKVGVESIQPQPYAMTFAAFNGGMPTMAQNHAILHGVPETARQEYHQMMAAAAKHKMNTEDGKSGSNASANATEEWKTTGANGKSTTAGVGKSIAFSGKQDPADASASAVTGAGIIDSSARLLNLGSAQPWSSNPAPTSHQQQHMQRNQPQQQQYSNYLQMQQQYAVAAARGKGPVMSNGSGFPDHYIATAPSMGSNNPHASSGFPQNLVQSGGSGSPAQSPQWKNNSPRANSMTQAQPPSMMSPSASSSLKNIQQKQQGRPHQSHISFAANSKFPPSYSPTQQGVGSANQVPSPTTSSISKNAGAIPRTIAPSSTANKTGHGQASSSSLSSSQPSKNSQSALSTGGRNNGQSILGNPHVTATTSNPTSKSQQQQHLQQAQLYFSSPYMQAQHHQQQQQHLNLSSYYVQRHQQQQQQQAGSSAAATSATLSSCTTVTSDSAKAINTKGGGNNNNLQNTQTVEKTHHHQQQLGPPGFPYVHPGQVKPGDQKQQAGE</sequence>
<feature type="compositionally biased region" description="Polar residues" evidence="1">
    <location>
        <begin position="1119"/>
        <end position="1136"/>
    </location>
</feature>
<feature type="compositionally biased region" description="Low complexity" evidence="1">
    <location>
        <begin position="1065"/>
        <end position="1080"/>
    </location>
</feature>
<gene>
    <name evidence="2" type="ORF">CARUB_v10003990mg</name>
</gene>
<proteinExistence type="predicted"/>
<feature type="region of interest" description="Disordered" evidence="1">
    <location>
        <begin position="1"/>
        <end position="168"/>
    </location>
</feature>
<feature type="region of interest" description="Disordered" evidence="1">
    <location>
        <begin position="1052"/>
        <end position="1080"/>
    </location>
</feature>
<dbReference type="KEGG" id="crb:17877591"/>
<name>R0GUB2_9BRAS</name>
<feature type="compositionally biased region" description="Basic and acidic residues" evidence="1">
    <location>
        <begin position="487"/>
        <end position="509"/>
    </location>
</feature>
<dbReference type="EMBL" id="KB870811">
    <property type="protein sequence ID" value="EOA15900.1"/>
    <property type="molecule type" value="Genomic_DNA"/>
</dbReference>
<feature type="compositionally biased region" description="Basic and acidic residues" evidence="1">
    <location>
        <begin position="372"/>
        <end position="387"/>
    </location>
</feature>
<protein>
    <recommendedName>
        <fullName evidence="4">Protein TIME FOR COFFEE</fullName>
    </recommendedName>
</protein>